<feature type="transmembrane region" description="Helical" evidence="8">
    <location>
        <begin position="191"/>
        <end position="212"/>
    </location>
</feature>
<keyword evidence="5" id="KW-0769">Symport</keyword>
<proteinExistence type="predicted"/>
<name>A0A921SZR6_9FIRM</name>
<dbReference type="InterPro" id="IPR001991">
    <property type="entry name" value="Na-dicarboxylate_symporter"/>
</dbReference>
<dbReference type="PANTHER" id="PTHR42865">
    <property type="entry name" value="PROTON/GLUTAMATE-ASPARTATE SYMPORTER"/>
    <property type="match status" value="1"/>
</dbReference>
<dbReference type="PRINTS" id="PR00173">
    <property type="entry name" value="EDTRNSPORT"/>
</dbReference>
<evidence type="ECO:0000256" key="7">
    <source>
        <dbReference type="ARBA" id="ARBA00023136"/>
    </source>
</evidence>
<dbReference type="InterPro" id="IPR036458">
    <property type="entry name" value="Na:dicarbo_symporter_sf"/>
</dbReference>
<gene>
    <name evidence="9" type="ORF">K8V90_04315</name>
</gene>
<dbReference type="Pfam" id="PF00375">
    <property type="entry name" value="SDF"/>
    <property type="match status" value="1"/>
</dbReference>
<evidence type="ECO:0000256" key="1">
    <source>
        <dbReference type="ARBA" id="ARBA00004651"/>
    </source>
</evidence>
<keyword evidence="7 8" id="KW-0472">Membrane</keyword>
<comment type="subcellular location">
    <subcellularLocation>
        <location evidence="1">Cell membrane</location>
        <topology evidence="1">Multi-pass membrane protein</topology>
    </subcellularLocation>
</comment>
<dbReference type="Gene3D" id="1.10.3860.10">
    <property type="entry name" value="Sodium:dicarboxylate symporter"/>
    <property type="match status" value="1"/>
</dbReference>
<dbReference type="GO" id="GO:0005886">
    <property type="term" value="C:plasma membrane"/>
    <property type="evidence" value="ECO:0007669"/>
    <property type="project" value="UniProtKB-SubCell"/>
</dbReference>
<sequence length="422" mass="44770">MRKKSTLTSKILLGLFLGFIFGIILKQMPSSYIKDTVILGGVLKILGNGFTAAIKMMVVPLVFTSLICGTASMGDVKKLGRIGGKTMLFYLGTTAIAVITALFLGSVLKPGIGLDMSNMVSGEVTIGESKSLVDIILNIIPTNPIQSLANGEMLQVIFFAMLTGVALNIVGENANPIKTIFESGNEVCMKMVNLIMLFAPYGVFALVANTFATVGSDAIIVLLKYILVVLLGMLIHVFIVYGGLFKLFTKQSIKPFLSKFTRVAAVTFSTASSNASVPVSLEIMEELGVGKTTRSFTIPMGATINMDGTAIMQGIAALFIAQIYGIDLGINSMITIVLTATLASIGTAGVPGVGMIMLSMVLTSVGLTLEGIGLIMGVERIIDMFRTTVNVMGDNIVTLVIANSENDLNLDEYNKNKIKGTI</sequence>
<accession>A0A921SZR6</accession>
<dbReference type="GO" id="GO:0015293">
    <property type="term" value="F:symporter activity"/>
    <property type="evidence" value="ECO:0007669"/>
    <property type="project" value="UniProtKB-KW"/>
</dbReference>
<keyword evidence="3" id="KW-1003">Cell membrane</keyword>
<feature type="transmembrane region" description="Helical" evidence="8">
    <location>
        <begin position="218"/>
        <end position="244"/>
    </location>
</feature>
<evidence type="ECO:0000256" key="4">
    <source>
        <dbReference type="ARBA" id="ARBA00022692"/>
    </source>
</evidence>
<evidence type="ECO:0000256" key="5">
    <source>
        <dbReference type="ARBA" id="ARBA00022847"/>
    </source>
</evidence>
<dbReference type="GO" id="GO:0006835">
    <property type="term" value="P:dicarboxylic acid transport"/>
    <property type="evidence" value="ECO:0007669"/>
    <property type="project" value="TreeGrafter"/>
</dbReference>
<keyword evidence="2" id="KW-0813">Transport</keyword>
<evidence type="ECO:0000256" key="3">
    <source>
        <dbReference type="ARBA" id="ARBA00022475"/>
    </source>
</evidence>
<feature type="transmembrane region" description="Helical" evidence="8">
    <location>
        <begin position="45"/>
        <end position="67"/>
    </location>
</feature>
<dbReference type="SUPFAM" id="SSF118215">
    <property type="entry name" value="Proton glutamate symport protein"/>
    <property type="match status" value="1"/>
</dbReference>
<organism evidence="9 10">
    <name type="scientific">Romboutsia timonensis</name>
    <dbReference type="NCBI Taxonomy" id="1776391"/>
    <lineage>
        <taxon>Bacteria</taxon>
        <taxon>Bacillati</taxon>
        <taxon>Bacillota</taxon>
        <taxon>Clostridia</taxon>
        <taxon>Peptostreptococcales</taxon>
        <taxon>Peptostreptococcaceae</taxon>
        <taxon>Romboutsia</taxon>
    </lineage>
</organism>
<evidence type="ECO:0000313" key="9">
    <source>
        <dbReference type="EMBL" id="HJG96310.1"/>
    </source>
</evidence>
<evidence type="ECO:0000256" key="8">
    <source>
        <dbReference type="SAM" id="Phobius"/>
    </source>
</evidence>
<keyword evidence="6 8" id="KW-1133">Transmembrane helix</keyword>
<feature type="transmembrane region" description="Helical" evidence="8">
    <location>
        <begin position="88"/>
        <end position="108"/>
    </location>
</feature>
<dbReference type="FunFam" id="1.10.3860.10:FF:000001">
    <property type="entry name" value="C4-dicarboxylate transport protein"/>
    <property type="match status" value="1"/>
</dbReference>
<feature type="transmembrane region" description="Helical" evidence="8">
    <location>
        <begin position="153"/>
        <end position="170"/>
    </location>
</feature>
<evidence type="ECO:0000313" key="10">
    <source>
        <dbReference type="Proteomes" id="UP000776700"/>
    </source>
</evidence>
<dbReference type="AlphaFoldDB" id="A0A921SZR6"/>
<reference evidence="9" key="2">
    <citation type="submission" date="2021-09" db="EMBL/GenBank/DDBJ databases">
        <authorList>
            <person name="Gilroy R."/>
        </authorList>
    </citation>
    <scope>NUCLEOTIDE SEQUENCE</scope>
    <source>
        <strain evidence="9">1277</strain>
    </source>
</reference>
<evidence type="ECO:0000256" key="6">
    <source>
        <dbReference type="ARBA" id="ARBA00022989"/>
    </source>
</evidence>
<dbReference type="Proteomes" id="UP000776700">
    <property type="component" value="Unassembled WGS sequence"/>
</dbReference>
<comment type="caution">
    <text evidence="9">The sequence shown here is derived from an EMBL/GenBank/DDBJ whole genome shotgun (WGS) entry which is preliminary data.</text>
</comment>
<reference evidence="9" key="1">
    <citation type="journal article" date="2021" name="PeerJ">
        <title>Extensive microbial diversity within the chicken gut microbiome revealed by metagenomics and culture.</title>
        <authorList>
            <person name="Gilroy R."/>
            <person name="Ravi A."/>
            <person name="Getino M."/>
            <person name="Pursley I."/>
            <person name="Horton D.L."/>
            <person name="Alikhan N.F."/>
            <person name="Baker D."/>
            <person name="Gharbi K."/>
            <person name="Hall N."/>
            <person name="Watson M."/>
            <person name="Adriaenssens E.M."/>
            <person name="Foster-Nyarko E."/>
            <person name="Jarju S."/>
            <person name="Secka A."/>
            <person name="Antonio M."/>
            <person name="Oren A."/>
            <person name="Chaudhuri R.R."/>
            <person name="La Ragione R."/>
            <person name="Hildebrand F."/>
            <person name="Pallen M.J."/>
        </authorList>
    </citation>
    <scope>NUCLEOTIDE SEQUENCE</scope>
    <source>
        <strain evidence="9">1277</strain>
    </source>
</reference>
<keyword evidence="4 8" id="KW-0812">Transmembrane</keyword>
<evidence type="ECO:0000256" key="2">
    <source>
        <dbReference type="ARBA" id="ARBA00022448"/>
    </source>
</evidence>
<feature type="transmembrane region" description="Helical" evidence="8">
    <location>
        <begin position="356"/>
        <end position="378"/>
    </location>
</feature>
<feature type="transmembrane region" description="Helical" evidence="8">
    <location>
        <begin position="7"/>
        <end position="25"/>
    </location>
</feature>
<dbReference type="PANTHER" id="PTHR42865:SF7">
    <property type="entry name" value="PROTON_GLUTAMATE-ASPARTATE SYMPORTER"/>
    <property type="match status" value="1"/>
</dbReference>
<protein>
    <submittedName>
        <fullName evidence="9">Dicarboxylate/amino acid:cation symporter</fullName>
    </submittedName>
</protein>
<dbReference type="EMBL" id="DYUB01000141">
    <property type="protein sequence ID" value="HJG96310.1"/>
    <property type="molecule type" value="Genomic_DNA"/>
</dbReference>